<sequence length="107" mass="11859">MGRTGPSTLTKNRDFVRIASELFDVSGYPALCCYPVFSVEIFRSKSEFCILSYFCNSSLGSPQTEVALAFYLSQMGGTEEAPFRHIVTKLPYVPESNKPPVLSPAHE</sequence>
<proteinExistence type="predicted"/>
<accession>A0A5B7EE84</accession>
<name>A0A5B7EE84_PORTR</name>
<protein>
    <submittedName>
        <fullName evidence="1">Uncharacterized protein</fullName>
    </submittedName>
</protein>
<keyword evidence="2" id="KW-1185">Reference proteome</keyword>
<dbReference type="Proteomes" id="UP000324222">
    <property type="component" value="Unassembled WGS sequence"/>
</dbReference>
<comment type="caution">
    <text evidence="1">The sequence shown here is derived from an EMBL/GenBank/DDBJ whole genome shotgun (WGS) entry which is preliminary data.</text>
</comment>
<gene>
    <name evidence="1" type="ORF">E2C01_024599</name>
</gene>
<organism evidence="1 2">
    <name type="scientific">Portunus trituberculatus</name>
    <name type="common">Swimming crab</name>
    <name type="synonym">Neptunus trituberculatus</name>
    <dbReference type="NCBI Taxonomy" id="210409"/>
    <lineage>
        <taxon>Eukaryota</taxon>
        <taxon>Metazoa</taxon>
        <taxon>Ecdysozoa</taxon>
        <taxon>Arthropoda</taxon>
        <taxon>Crustacea</taxon>
        <taxon>Multicrustacea</taxon>
        <taxon>Malacostraca</taxon>
        <taxon>Eumalacostraca</taxon>
        <taxon>Eucarida</taxon>
        <taxon>Decapoda</taxon>
        <taxon>Pleocyemata</taxon>
        <taxon>Brachyura</taxon>
        <taxon>Eubrachyura</taxon>
        <taxon>Portunoidea</taxon>
        <taxon>Portunidae</taxon>
        <taxon>Portuninae</taxon>
        <taxon>Portunus</taxon>
    </lineage>
</organism>
<evidence type="ECO:0000313" key="2">
    <source>
        <dbReference type="Proteomes" id="UP000324222"/>
    </source>
</evidence>
<reference evidence="1 2" key="1">
    <citation type="submission" date="2019-05" db="EMBL/GenBank/DDBJ databases">
        <title>Another draft genome of Portunus trituberculatus and its Hox gene families provides insights of decapod evolution.</title>
        <authorList>
            <person name="Jeong J.-H."/>
            <person name="Song I."/>
            <person name="Kim S."/>
            <person name="Choi T."/>
            <person name="Kim D."/>
            <person name="Ryu S."/>
            <person name="Kim W."/>
        </authorList>
    </citation>
    <scope>NUCLEOTIDE SEQUENCE [LARGE SCALE GENOMIC DNA]</scope>
    <source>
        <tissue evidence="1">Muscle</tissue>
    </source>
</reference>
<evidence type="ECO:0000313" key="1">
    <source>
        <dbReference type="EMBL" id="MPC31313.1"/>
    </source>
</evidence>
<dbReference type="EMBL" id="VSRR010002411">
    <property type="protein sequence ID" value="MPC31313.1"/>
    <property type="molecule type" value="Genomic_DNA"/>
</dbReference>
<dbReference type="AlphaFoldDB" id="A0A5B7EE84"/>